<evidence type="ECO:0000256" key="3">
    <source>
        <dbReference type="ARBA" id="ARBA00022692"/>
    </source>
</evidence>
<keyword evidence="3 6" id="KW-0812">Transmembrane</keyword>
<keyword evidence="5 6" id="KW-0472">Membrane</keyword>
<accession>A0A4V2SMY1</accession>
<dbReference type="GO" id="GO:0005886">
    <property type="term" value="C:plasma membrane"/>
    <property type="evidence" value="ECO:0007669"/>
    <property type="project" value="UniProtKB-SubCell"/>
</dbReference>
<dbReference type="PIRSF" id="PIRSF006483">
    <property type="entry name" value="Membrane_protein_YitT"/>
    <property type="match status" value="1"/>
</dbReference>
<evidence type="ECO:0000313" key="9">
    <source>
        <dbReference type="Proteomes" id="UP000295416"/>
    </source>
</evidence>
<feature type="transmembrane region" description="Helical" evidence="6">
    <location>
        <begin position="9"/>
        <end position="28"/>
    </location>
</feature>
<name>A0A4V2SMY1_9BACL</name>
<feature type="transmembrane region" description="Helical" evidence="6">
    <location>
        <begin position="75"/>
        <end position="92"/>
    </location>
</feature>
<feature type="transmembrane region" description="Helical" evidence="6">
    <location>
        <begin position="48"/>
        <end position="68"/>
    </location>
</feature>
<evidence type="ECO:0000256" key="2">
    <source>
        <dbReference type="ARBA" id="ARBA00022475"/>
    </source>
</evidence>
<dbReference type="OrthoDB" id="1758221at2"/>
<dbReference type="InterPro" id="IPR015867">
    <property type="entry name" value="N-reg_PII/ATP_PRibTrfase_C"/>
</dbReference>
<evidence type="ECO:0000256" key="4">
    <source>
        <dbReference type="ARBA" id="ARBA00022989"/>
    </source>
</evidence>
<protein>
    <submittedName>
        <fullName evidence="8">Uncharacterized membrane-anchored protein YitT (DUF2179 family)</fullName>
    </submittedName>
</protein>
<dbReference type="InterPro" id="IPR019264">
    <property type="entry name" value="DUF2179"/>
</dbReference>
<proteinExistence type="predicted"/>
<dbReference type="Gene3D" id="3.30.70.120">
    <property type="match status" value="1"/>
</dbReference>
<sequence>MNRRLAKDLILIIAGSFLFAISINFFAIPNRLAEGGVTGLSMITFYLYKWSPGIVNFIINTALLIIGYKLLPKRMIFYSIVTIFLTSLFLFITEGMGKSYGDPLVGAIFAGVIIGIGMGLIFRAGSSSGGTAIIARMLNKSFGWELSNSMFILDALVVIGGYFVIGPLHTMYTLVDLFVGKKVIDFVMEGIDTKKAVTIVSDHASDIAKAINEEMKKSATVFIGYGSYTKESREVVYCIIRRQELFRLKQVVHQIDDHPFVIIHDVRDVFGGSFAWLENQKKKTNLPIKRKT</sequence>
<keyword evidence="4 6" id="KW-1133">Transmembrane helix</keyword>
<feature type="domain" description="DUF2179" evidence="7">
    <location>
        <begin position="218"/>
        <end position="271"/>
    </location>
</feature>
<gene>
    <name evidence="8" type="ORF">EV207_11351</name>
</gene>
<keyword evidence="2" id="KW-1003">Cell membrane</keyword>
<comment type="caution">
    <text evidence="8">The sequence shown here is derived from an EMBL/GenBank/DDBJ whole genome shotgun (WGS) entry which is preliminary data.</text>
</comment>
<dbReference type="InterPro" id="IPR051461">
    <property type="entry name" value="UPF0750_membrane"/>
</dbReference>
<dbReference type="Pfam" id="PF02588">
    <property type="entry name" value="YitT_membrane"/>
    <property type="match status" value="1"/>
</dbReference>
<dbReference type="InterPro" id="IPR003740">
    <property type="entry name" value="YitT"/>
</dbReference>
<dbReference type="RefSeq" id="WP_132746126.1">
    <property type="nucleotide sequence ID" value="NZ_SLXK01000013.1"/>
</dbReference>
<dbReference type="AlphaFoldDB" id="A0A4V2SMY1"/>
<evidence type="ECO:0000256" key="6">
    <source>
        <dbReference type="SAM" id="Phobius"/>
    </source>
</evidence>
<keyword evidence="9" id="KW-1185">Reference proteome</keyword>
<evidence type="ECO:0000256" key="1">
    <source>
        <dbReference type="ARBA" id="ARBA00004651"/>
    </source>
</evidence>
<reference evidence="8 9" key="1">
    <citation type="submission" date="2019-03" db="EMBL/GenBank/DDBJ databases">
        <title>Genomic Encyclopedia of Type Strains, Phase IV (KMG-IV): sequencing the most valuable type-strain genomes for metagenomic binning, comparative biology and taxonomic classification.</title>
        <authorList>
            <person name="Goeker M."/>
        </authorList>
    </citation>
    <scope>NUCLEOTIDE SEQUENCE [LARGE SCALE GENOMIC DNA]</scope>
    <source>
        <strain evidence="8 9">DSM 19377</strain>
    </source>
</reference>
<organism evidence="8 9">
    <name type="scientific">Scopulibacillus darangshiensis</name>
    <dbReference type="NCBI Taxonomy" id="442528"/>
    <lineage>
        <taxon>Bacteria</taxon>
        <taxon>Bacillati</taxon>
        <taxon>Bacillota</taxon>
        <taxon>Bacilli</taxon>
        <taxon>Bacillales</taxon>
        <taxon>Sporolactobacillaceae</taxon>
        <taxon>Scopulibacillus</taxon>
    </lineage>
</organism>
<dbReference type="CDD" id="cd16380">
    <property type="entry name" value="YitT_C"/>
    <property type="match status" value="1"/>
</dbReference>
<dbReference type="EMBL" id="SLXK01000013">
    <property type="protein sequence ID" value="TCP29016.1"/>
    <property type="molecule type" value="Genomic_DNA"/>
</dbReference>
<dbReference type="Proteomes" id="UP000295416">
    <property type="component" value="Unassembled WGS sequence"/>
</dbReference>
<dbReference type="PANTHER" id="PTHR33545">
    <property type="entry name" value="UPF0750 MEMBRANE PROTEIN YITT-RELATED"/>
    <property type="match status" value="1"/>
</dbReference>
<feature type="transmembrane region" description="Helical" evidence="6">
    <location>
        <begin position="104"/>
        <end position="125"/>
    </location>
</feature>
<evidence type="ECO:0000256" key="5">
    <source>
        <dbReference type="ARBA" id="ARBA00023136"/>
    </source>
</evidence>
<evidence type="ECO:0000313" key="8">
    <source>
        <dbReference type="EMBL" id="TCP29016.1"/>
    </source>
</evidence>
<dbReference type="PANTHER" id="PTHR33545:SF4">
    <property type="entry name" value="UPF0750 MEMBRANE PROTEIN YXKD"/>
    <property type="match status" value="1"/>
</dbReference>
<dbReference type="Pfam" id="PF10035">
    <property type="entry name" value="DUF2179"/>
    <property type="match status" value="1"/>
</dbReference>
<comment type="subcellular location">
    <subcellularLocation>
        <location evidence="1">Cell membrane</location>
        <topology evidence="1">Multi-pass membrane protein</topology>
    </subcellularLocation>
</comment>
<evidence type="ECO:0000259" key="7">
    <source>
        <dbReference type="Pfam" id="PF10035"/>
    </source>
</evidence>
<feature type="transmembrane region" description="Helical" evidence="6">
    <location>
        <begin position="146"/>
        <end position="165"/>
    </location>
</feature>